<evidence type="ECO:0000313" key="3">
    <source>
        <dbReference type="Proteomes" id="UP000317078"/>
    </source>
</evidence>
<feature type="region of interest" description="Disordered" evidence="1">
    <location>
        <begin position="1"/>
        <end position="21"/>
    </location>
</feature>
<dbReference type="Gene3D" id="3.40.50.300">
    <property type="entry name" value="P-loop containing nucleotide triphosphate hydrolases"/>
    <property type="match status" value="1"/>
</dbReference>
<protein>
    <submittedName>
        <fullName evidence="2">Uncharacterized protein</fullName>
    </submittedName>
</protein>
<dbReference type="InterPro" id="IPR027417">
    <property type="entry name" value="P-loop_NTPase"/>
</dbReference>
<proteinExistence type="predicted"/>
<feature type="compositionally biased region" description="Polar residues" evidence="1">
    <location>
        <begin position="41"/>
        <end position="57"/>
    </location>
</feature>
<evidence type="ECO:0000313" key="2">
    <source>
        <dbReference type="EMBL" id="TPG53110.1"/>
    </source>
</evidence>
<organism evidence="2 3">
    <name type="scientific">Muricoccus nepalensis</name>
    <dbReference type="NCBI Taxonomy" id="1854500"/>
    <lineage>
        <taxon>Bacteria</taxon>
        <taxon>Pseudomonadati</taxon>
        <taxon>Pseudomonadota</taxon>
        <taxon>Alphaproteobacteria</taxon>
        <taxon>Acetobacterales</taxon>
        <taxon>Roseomonadaceae</taxon>
        <taxon>Muricoccus</taxon>
    </lineage>
</organism>
<reference evidence="2 3" key="1">
    <citation type="journal article" date="2019" name="Environ. Microbiol.">
        <title>Species interactions and distinct microbial communities in high Arctic permafrost affected cryosols are associated with the CH4 and CO2 gas fluxes.</title>
        <authorList>
            <person name="Altshuler I."/>
            <person name="Hamel J."/>
            <person name="Turney S."/>
            <person name="Magnuson E."/>
            <person name="Levesque R."/>
            <person name="Greer C."/>
            <person name="Whyte L.G."/>
        </authorList>
    </citation>
    <scope>NUCLEOTIDE SEQUENCE [LARGE SCALE GENOMIC DNA]</scope>
    <source>
        <strain evidence="2 3">S9.3B</strain>
    </source>
</reference>
<dbReference type="OrthoDB" id="6951663at2"/>
<sequence>MADPAPSQLERSPAEAPSKETGLSILAADLAIGQKAELVSNQEDASFASDATTTSLGLSEELSDRLPEDKDDGMVAATPAEFKPFEAAVLPVDAEESDALAALALDVPSSEEAEWQPEPLPNALLRALESERLGLATAVAEVTAVGEVPELLKAALPLVAMAMVADTSGEFDDRARDATRHALDALPEAPVGDTTRLALVLLLPAATTLALLAPGSGQASLLAAMLGNGGNDPGHADSLPRLRDLAQEMYQGRHVAGTALISASALMAGLVTEEAWRQELDAASNDIAAWARQQLARSIRYAAATDVWREMLRPGGTFYAHLQVAAQAATGRAEEVRRFVTTIDIDREIRQVERQVRGLNPARRSPISGPAYRELHDAVEEAVHHLRHWLSIVERAPSRAERSRTKPIADLRARLLSRIRAAEEELLRLDGLLAAGVPCGTAALRRLMSVLEGATLRRAAPSLDALLGRDLVGVPGIVFGAGWSRQHPPLEEVREELFALAQAPAPPPLAQSARRRIAAGDYLGAELVIELTGDAEERPVLQRELRNALERRKADEAQALDEKHTKVEEAERAGRLDAGLAHELTERLLRVREQVAAAVPASAAELFAEARRHVALADAKLSERAVLARDRITLRLDQLRQLPEPNRDRVEGLLEAGQFALAEDLVERLEAGEPLDPDVPVPVEEAFAAFFPAGAERLAGWLRGRRTAMRDIADGTCAVPQDLFAPGQELTADLPTLAEAWADCVRENSRNALQDALLRLFAAFGFTDPELPGFATPARKVSEAVLQLRVRALRDRDTAVLPQFGSEAEGTYRLLCLWHKRDAEDIAQALAALPVSSAPTIVLFFGPLDHEQRRRLAALARADRLRSTIVVDEVLALHLGLLPRGRLMALFACTLPFTDSRPWADTGTPAPEMFFGRARELRAVTARSGEFTHLLYGGRQLGKTAVLRQVERSTAADPDTVARYVSIAEIGLQQPPAELWPRLAEELARAGIAVPRASGAQGVRTAVREWLDKRPGRQMLMLLDEADAFFEKDRQAGFTVTSALRDLTVDTDRRFKPVFAGLRNVQKLARDPNSPIAHLGAPLVVGPLLRGEERRQAESLVRWPFTALGYHLDEAVVSRILAFANYYPSLIQVVCQRLLRSLRQQSGSGGPPWMVRMEDVERVLETPEVRTAAFERFRITLELDPRYNLLTLLMANFSMDEPELLASGIDGTMLRALAADAWPSGFPATFADDAFEALLDEMVGLGLLRGVTGAHYALRSANLAHLIGSPGEIRRQLESFASRPAPAISDPLEMRRMIGGRPGLLTARQEGHLLAPGSGVAILAGTVLSGVGNWRTAVDTACRIARERHGRDVNARVLGGPFGLDHFRAALAKTRSTGSTLHLVPPAAPWDAAWVEEAVRRVRAAAKGAASLPVLFLADAQRAWEWVADPRRTAVLDEGDPASRVVELTAGPWSLDDVNLWANDAPLRLPGDAIMRVTGGWDLLIRQLEALPPAGRAAPAAELARSLLDPGSNGDPLEDLRALPEVAETLRALGDCQDGRLDGEVVEAA</sequence>
<dbReference type="SUPFAM" id="SSF52540">
    <property type="entry name" value="P-loop containing nucleoside triphosphate hydrolases"/>
    <property type="match status" value="1"/>
</dbReference>
<dbReference type="Proteomes" id="UP000317078">
    <property type="component" value="Unassembled WGS sequence"/>
</dbReference>
<comment type="caution">
    <text evidence="2">The sequence shown here is derived from an EMBL/GenBank/DDBJ whole genome shotgun (WGS) entry which is preliminary data.</text>
</comment>
<gene>
    <name evidence="2" type="ORF">EAH89_17470</name>
</gene>
<feature type="region of interest" description="Disordered" evidence="1">
    <location>
        <begin position="41"/>
        <end position="70"/>
    </location>
</feature>
<name>A0A502FUP3_9PROT</name>
<keyword evidence="3" id="KW-1185">Reference proteome</keyword>
<evidence type="ECO:0000256" key="1">
    <source>
        <dbReference type="SAM" id="MobiDB-lite"/>
    </source>
</evidence>
<accession>A0A502FUP3</accession>
<dbReference type="RefSeq" id="WP_140885013.1">
    <property type="nucleotide sequence ID" value="NZ_RCZP01000019.1"/>
</dbReference>
<dbReference type="EMBL" id="RCZP01000019">
    <property type="protein sequence ID" value="TPG53110.1"/>
    <property type="molecule type" value="Genomic_DNA"/>
</dbReference>